<accession>A0A8D9LNY9</accession>
<dbReference type="EMBL" id="LS974619">
    <property type="protein sequence ID" value="CAG7881332.1"/>
    <property type="molecule type" value="Genomic_DNA"/>
</dbReference>
<evidence type="ECO:0000256" key="1">
    <source>
        <dbReference type="SAM" id="Phobius"/>
    </source>
</evidence>
<dbReference type="AlphaFoldDB" id="A0A8D9LNY9"/>
<reference evidence="2 3" key="1">
    <citation type="submission" date="2021-07" db="EMBL/GenBank/DDBJ databases">
        <authorList>
            <consortium name="Genoscope - CEA"/>
            <person name="William W."/>
        </authorList>
    </citation>
    <scope>NUCLEOTIDE SEQUENCE [LARGE SCALE GENOMIC DNA]</scope>
</reference>
<evidence type="ECO:0000313" key="2">
    <source>
        <dbReference type="EMBL" id="CAG7881332.1"/>
    </source>
</evidence>
<keyword evidence="1" id="KW-0812">Transmembrane</keyword>
<sequence>MVYSGDENSDVEKLKKLILHNPVVLTLQEGSTRKSPSQVMCSSFGFLAVLGINYYTFLLSRS</sequence>
<keyword evidence="1" id="KW-1133">Transmembrane helix</keyword>
<organism evidence="2 3">
    <name type="scientific">Brassica campestris</name>
    <name type="common">Field mustard</name>
    <dbReference type="NCBI Taxonomy" id="3711"/>
    <lineage>
        <taxon>Eukaryota</taxon>
        <taxon>Viridiplantae</taxon>
        <taxon>Streptophyta</taxon>
        <taxon>Embryophyta</taxon>
        <taxon>Tracheophyta</taxon>
        <taxon>Spermatophyta</taxon>
        <taxon>Magnoliopsida</taxon>
        <taxon>eudicotyledons</taxon>
        <taxon>Gunneridae</taxon>
        <taxon>Pentapetalae</taxon>
        <taxon>rosids</taxon>
        <taxon>malvids</taxon>
        <taxon>Brassicales</taxon>
        <taxon>Brassicaceae</taxon>
        <taxon>Brassiceae</taxon>
        <taxon>Brassica</taxon>
    </lineage>
</organism>
<gene>
    <name evidence="2" type="ORF">BRAPAZ1V2_A03P26750.2</name>
</gene>
<keyword evidence="1" id="KW-0472">Membrane</keyword>
<dbReference type="Gramene" id="A03p26750.2_BraZ1">
    <property type="protein sequence ID" value="A03p26750.2_BraZ1.CDS"/>
    <property type="gene ID" value="A03g26750.2_BraZ1"/>
</dbReference>
<protein>
    <submittedName>
        <fullName evidence="2">Uncharacterized protein</fullName>
    </submittedName>
</protein>
<feature type="transmembrane region" description="Helical" evidence="1">
    <location>
        <begin position="37"/>
        <end position="57"/>
    </location>
</feature>
<name>A0A8D9LNY9_BRACM</name>
<evidence type="ECO:0000313" key="3">
    <source>
        <dbReference type="Proteomes" id="UP000694005"/>
    </source>
</evidence>
<proteinExistence type="predicted"/>
<dbReference type="Proteomes" id="UP000694005">
    <property type="component" value="Chromosome A03"/>
</dbReference>